<reference evidence="2 3" key="2">
    <citation type="journal article" date="2017" name="Front. Plant Sci.">
        <title>Gene Classification and Mining of Molecular Markers Useful in Red Clover (Trifolium pratense) Breeding.</title>
        <authorList>
            <person name="Istvanek J."/>
            <person name="Dluhosova J."/>
            <person name="Dluhos P."/>
            <person name="Patkova L."/>
            <person name="Nedelnik J."/>
            <person name="Repkova J."/>
        </authorList>
    </citation>
    <scope>NUCLEOTIDE SEQUENCE [LARGE SCALE GENOMIC DNA]</scope>
    <source>
        <strain evidence="3">cv. Tatra</strain>
        <tissue evidence="2">Young leaves</tissue>
    </source>
</reference>
<sequence>MHNNKVDDVIIQYVGQLCAVVLVQIDGAKIAHSINKETKTSSITGTYVVANQKLHVATKTQVVGGPTTPPLHTDTGAPGTEPLEQTKPLSQSHRTMDHL</sequence>
<dbReference type="Proteomes" id="UP000236291">
    <property type="component" value="Unassembled WGS sequence"/>
</dbReference>
<reference evidence="2 3" key="1">
    <citation type="journal article" date="2014" name="Am. J. Bot.">
        <title>Genome assembly and annotation for red clover (Trifolium pratense; Fabaceae).</title>
        <authorList>
            <person name="Istvanek J."/>
            <person name="Jaros M."/>
            <person name="Krenek A."/>
            <person name="Repkova J."/>
        </authorList>
    </citation>
    <scope>NUCLEOTIDE SEQUENCE [LARGE SCALE GENOMIC DNA]</scope>
    <source>
        <strain evidence="3">cv. Tatra</strain>
        <tissue evidence="2">Young leaves</tissue>
    </source>
</reference>
<accession>A0A2K3MVE3</accession>
<proteinExistence type="predicted"/>
<dbReference type="AlphaFoldDB" id="A0A2K3MVE3"/>
<dbReference type="EMBL" id="ASHM01012706">
    <property type="protein sequence ID" value="PNX94669.1"/>
    <property type="molecule type" value="Genomic_DNA"/>
</dbReference>
<organism evidence="2 3">
    <name type="scientific">Trifolium pratense</name>
    <name type="common">Red clover</name>
    <dbReference type="NCBI Taxonomy" id="57577"/>
    <lineage>
        <taxon>Eukaryota</taxon>
        <taxon>Viridiplantae</taxon>
        <taxon>Streptophyta</taxon>
        <taxon>Embryophyta</taxon>
        <taxon>Tracheophyta</taxon>
        <taxon>Spermatophyta</taxon>
        <taxon>Magnoliopsida</taxon>
        <taxon>eudicotyledons</taxon>
        <taxon>Gunneridae</taxon>
        <taxon>Pentapetalae</taxon>
        <taxon>rosids</taxon>
        <taxon>fabids</taxon>
        <taxon>Fabales</taxon>
        <taxon>Fabaceae</taxon>
        <taxon>Papilionoideae</taxon>
        <taxon>50 kb inversion clade</taxon>
        <taxon>NPAAA clade</taxon>
        <taxon>Hologalegina</taxon>
        <taxon>IRL clade</taxon>
        <taxon>Trifolieae</taxon>
        <taxon>Trifolium</taxon>
    </lineage>
</organism>
<evidence type="ECO:0000313" key="2">
    <source>
        <dbReference type="EMBL" id="PNX94669.1"/>
    </source>
</evidence>
<feature type="region of interest" description="Disordered" evidence="1">
    <location>
        <begin position="60"/>
        <end position="99"/>
    </location>
</feature>
<gene>
    <name evidence="2" type="ORF">L195_g017847</name>
</gene>
<protein>
    <submittedName>
        <fullName evidence="2">Uncharacterized protein</fullName>
    </submittedName>
</protein>
<evidence type="ECO:0000313" key="3">
    <source>
        <dbReference type="Proteomes" id="UP000236291"/>
    </source>
</evidence>
<name>A0A2K3MVE3_TRIPR</name>
<comment type="caution">
    <text evidence="2">The sequence shown here is derived from an EMBL/GenBank/DDBJ whole genome shotgun (WGS) entry which is preliminary data.</text>
</comment>
<evidence type="ECO:0000256" key="1">
    <source>
        <dbReference type="SAM" id="MobiDB-lite"/>
    </source>
</evidence>